<gene>
    <name evidence="4" type="ORF">GT755_19450</name>
</gene>
<keyword evidence="3" id="KW-0472">Membrane</keyword>
<sequence length="452" mass="49431">MRRFLIALSGARPDVLARCKGETAKFEGVGGAVLTTAVIAVISMCFALVSALDVSVWLAVPTALVWGLMILSLDRWLVTTMRSDSPRRFALAVPRLLMAVLLGAVVSTPLVLQIFKSEIDAQIVEIKQQRAEEFAREQNQGTMGKSVDELRADVARLQQVISSGGDVPVDLSQDAKIKSLQADRATAEKQADKHYKEWQCQLYGGAGCTKKGDGPLAQSSKKAYDRSQARIADLNRQIETRKEELTAAGADAKESRLASAREALPKAQEQLDLAVQRQSDLQAVFDEENLVTDGLLIRLQALNEVTGKDTTLSTARIVLFLLFLLIECLPVTIKLMMRPGNYERVLALAEKDEYRKARSAFNEGGPQGEGGEPDPGGSWNVWGVWSRPSDTGDNWRSPGPRGPNGTTVEDRPEPVAGMRDDDALRRMNDTRAARLSSIDRPGGVELLPDDDH</sequence>
<keyword evidence="3" id="KW-0812">Transmembrane</keyword>
<organism evidence="4 5">
    <name type="scientific">Herbidospora solisilvae</name>
    <dbReference type="NCBI Taxonomy" id="2696284"/>
    <lineage>
        <taxon>Bacteria</taxon>
        <taxon>Bacillati</taxon>
        <taxon>Actinomycetota</taxon>
        <taxon>Actinomycetes</taxon>
        <taxon>Streptosporangiales</taxon>
        <taxon>Streptosporangiaceae</taxon>
        <taxon>Herbidospora</taxon>
    </lineage>
</organism>
<keyword evidence="3" id="KW-1133">Transmembrane helix</keyword>
<keyword evidence="1" id="KW-0175">Coiled coil</keyword>
<dbReference type="Proteomes" id="UP000479526">
    <property type="component" value="Unassembled WGS sequence"/>
</dbReference>
<proteinExistence type="predicted"/>
<dbReference type="RefSeq" id="WP_161481073.1">
    <property type="nucleotide sequence ID" value="NZ_WXEW01000005.1"/>
</dbReference>
<evidence type="ECO:0000256" key="1">
    <source>
        <dbReference type="SAM" id="Coils"/>
    </source>
</evidence>
<dbReference type="Pfam" id="PF14362">
    <property type="entry name" value="DUF4407"/>
    <property type="match status" value="1"/>
</dbReference>
<feature type="transmembrane region" description="Helical" evidence="3">
    <location>
        <begin position="56"/>
        <end position="77"/>
    </location>
</feature>
<evidence type="ECO:0000313" key="4">
    <source>
        <dbReference type="EMBL" id="NAS23861.1"/>
    </source>
</evidence>
<feature type="transmembrane region" description="Helical" evidence="3">
    <location>
        <begin position="29"/>
        <end position="49"/>
    </location>
</feature>
<keyword evidence="5" id="KW-1185">Reference proteome</keyword>
<feature type="coiled-coil region" evidence="1">
    <location>
        <begin position="177"/>
        <end position="277"/>
    </location>
</feature>
<dbReference type="InterPro" id="IPR025519">
    <property type="entry name" value="DUF4407"/>
</dbReference>
<feature type="compositionally biased region" description="Basic and acidic residues" evidence="2">
    <location>
        <begin position="408"/>
        <end position="432"/>
    </location>
</feature>
<evidence type="ECO:0000256" key="3">
    <source>
        <dbReference type="SAM" id="Phobius"/>
    </source>
</evidence>
<feature type="compositionally biased region" description="Gly residues" evidence="2">
    <location>
        <begin position="365"/>
        <end position="374"/>
    </location>
</feature>
<protein>
    <submittedName>
        <fullName evidence="4">DUF4407 domain-containing protein</fullName>
    </submittedName>
</protein>
<comment type="caution">
    <text evidence="4">The sequence shown here is derived from an EMBL/GenBank/DDBJ whole genome shotgun (WGS) entry which is preliminary data.</text>
</comment>
<evidence type="ECO:0000256" key="2">
    <source>
        <dbReference type="SAM" id="MobiDB-lite"/>
    </source>
</evidence>
<evidence type="ECO:0000313" key="5">
    <source>
        <dbReference type="Proteomes" id="UP000479526"/>
    </source>
</evidence>
<feature type="transmembrane region" description="Helical" evidence="3">
    <location>
        <begin position="89"/>
        <end position="112"/>
    </location>
</feature>
<dbReference type="AlphaFoldDB" id="A0A7C9JDN5"/>
<name>A0A7C9JDN5_9ACTN</name>
<feature type="region of interest" description="Disordered" evidence="2">
    <location>
        <begin position="360"/>
        <end position="452"/>
    </location>
</feature>
<reference evidence="4 5" key="1">
    <citation type="submission" date="2020-01" db="EMBL/GenBank/DDBJ databases">
        <title>Herbidospora sp. NEAU-GS84 nov., a novel actinomycete isolated from soil.</title>
        <authorList>
            <person name="Han L."/>
        </authorList>
    </citation>
    <scope>NUCLEOTIDE SEQUENCE [LARGE SCALE GENOMIC DNA]</scope>
    <source>
        <strain evidence="4 5">NEAU-GS84</strain>
    </source>
</reference>
<dbReference type="EMBL" id="WXEW01000005">
    <property type="protein sequence ID" value="NAS23861.1"/>
    <property type="molecule type" value="Genomic_DNA"/>
</dbReference>
<accession>A0A7C9JDN5</accession>